<accession>A0ABR6GXQ8</accession>
<feature type="region of interest" description="Disordered" evidence="2">
    <location>
        <begin position="64"/>
        <end position="128"/>
    </location>
</feature>
<keyword evidence="1" id="KW-0175">Coiled coil</keyword>
<name>A0ABR6GXQ8_9BURK</name>
<evidence type="ECO:0000256" key="1">
    <source>
        <dbReference type="SAM" id="Coils"/>
    </source>
</evidence>
<feature type="coiled-coil region" evidence="1">
    <location>
        <begin position="342"/>
        <end position="371"/>
    </location>
</feature>
<comment type="caution">
    <text evidence="3">The sequence shown here is derived from an EMBL/GenBank/DDBJ whole genome shotgun (WGS) entry which is preliminary data.</text>
</comment>
<protein>
    <submittedName>
        <fullName evidence="3">Uncharacterized protein</fullName>
    </submittedName>
</protein>
<proteinExistence type="predicted"/>
<dbReference type="EMBL" id="JACHXO010000009">
    <property type="protein sequence ID" value="MBB3196890.1"/>
    <property type="molecule type" value="Genomic_DNA"/>
</dbReference>
<feature type="compositionally biased region" description="Polar residues" evidence="2">
    <location>
        <begin position="98"/>
        <end position="110"/>
    </location>
</feature>
<keyword evidence="4" id="KW-1185">Reference proteome</keyword>
<evidence type="ECO:0000313" key="4">
    <source>
        <dbReference type="Proteomes" id="UP000574369"/>
    </source>
</evidence>
<reference evidence="3 4" key="1">
    <citation type="submission" date="2020-08" db="EMBL/GenBank/DDBJ databases">
        <title>Genomic Encyclopedia of Type Strains, Phase III (KMG-III): the genomes of soil and plant-associated and newly described type strains.</title>
        <authorList>
            <person name="Whitman W."/>
        </authorList>
    </citation>
    <scope>NUCLEOTIDE SEQUENCE [LARGE SCALE GENOMIC DNA]</scope>
    <source>
        <strain evidence="3 4">CECT 7247</strain>
    </source>
</reference>
<organism evidence="3 4">
    <name type="scientific">Roseateles terrae</name>
    <dbReference type="NCBI Taxonomy" id="431060"/>
    <lineage>
        <taxon>Bacteria</taxon>
        <taxon>Pseudomonadati</taxon>
        <taxon>Pseudomonadota</taxon>
        <taxon>Betaproteobacteria</taxon>
        <taxon>Burkholderiales</taxon>
        <taxon>Sphaerotilaceae</taxon>
        <taxon>Roseateles</taxon>
    </lineage>
</organism>
<evidence type="ECO:0000256" key="2">
    <source>
        <dbReference type="SAM" id="MobiDB-lite"/>
    </source>
</evidence>
<evidence type="ECO:0000313" key="3">
    <source>
        <dbReference type="EMBL" id="MBB3196890.1"/>
    </source>
</evidence>
<gene>
    <name evidence="3" type="ORF">FHS28_004315</name>
</gene>
<dbReference type="Proteomes" id="UP000574369">
    <property type="component" value="Unassembled WGS sequence"/>
</dbReference>
<dbReference type="RefSeq" id="WP_088453850.1">
    <property type="nucleotide sequence ID" value="NZ_JACHXO010000009.1"/>
</dbReference>
<sequence>MPEAQTSPLSREQLYELVWKEPMLRVGERLGVSSSYMARVCTELRVPRPPRGYWAKLEFGKAPPKPALPAARPGDITEWSPGDFIGKSERTSVAMPKPNSTTSAGEQSGPPSAPQKRASRPANSGGVHPVLADIKPYFKKTRDSRTGILRPYKRLMADVLVSEACVDAGIAAADALFRALTKRGHRVTIAPHGGHFGRAEVDLREVPRKHHYMENAWAPERPTVVFIGEVAIGLTIYEMTEATEMMYVGGSKYVPVASLSAEQRRKMTSPHYWTTTQDQPSGRFRVQAYSTNGRVNWVKQWSEAKRGQLSSLIAGIVQELEAEGPILGKKIEVTTAKAEEEYRQWQEQNRLRQEAAERARQEKLRQECRQELLAAIASWDEAQMIGAYFAEVERASERLAEEPRQQLLERLGRARELIGTVDPVDALLRWKAPSERR</sequence>